<keyword evidence="10" id="KW-1003">Cell membrane</keyword>
<feature type="transmembrane region" description="Helical" evidence="10">
    <location>
        <begin position="145"/>
        <end position="168"/>
    </location>
</feature>
<dbReference type="GO" id="GO:0005507">
    <property type="term" value="F:copper ion binding"/>
    <property type="evidence" value="ECO:0007669"/>
    <property type="project" value="TreeGrafter"/>
</dbReference>
<dbReference type="Pfam" id="PF00122">
    <property type="entry name" value="E1-E2_ATPase"/>
    <property type="match status" value="1"/>
</dbReference>
<keyword evidence="8 10" id="KW-1133">Transmembrane helix</keyword>
<feature type="region of interest" description="Disordered" evidence="11">
    <location>
        <begin position="1"/>
        <end position="68"/>
    </location>
</feature>
<dbReference type="SFLD" id="SFLDS00003">
    <property type="entry name" value="Haloacid_Dehalogenase"/>
    <property type="match status" value="1"/>
</dbReference>
<keyword evidence="14" id="KW-1185">Reference proteome</keyword>
<feature type="transmembrane region" description="Helical" evidence="10">
    <location>
        <begin position="78"/>
        <end position="95"/>
    </location>
</feature>
<dbReference type="InterPro" id="IPR027256">
    <property type="entry name" value="P-typ_ATPase_IB"/>
</dbReference>
<dbReference type="RefSeq" id="WP_246902006.1">
    <property type="nucleotide sequence ID" value="NZ_JALJRB010000001.1"/>
</dbReference>
<dbReference type="InterPro" id="IPR036412">
    <property type="entry name" value="HAD-like_sf"/>
</dbReference>
<dbReference type="PRINTS" id="PR00943">
    <property type="entry name" value="CUATPASE"/>
</dbReference>
<feature type="transmembrane region" description="Helical" evidence="10">
    <location>
        <begin position="698"/>
        <end position="717"/>
    </location>
</feature>
<organism evidence="13 14">
    <name type="scientific">Desulfatitalea alkaliphila</name>
    <dbReference type="NCBI Taxonomy" id="2929485"/>
    <lineage>
        <taxon>Bacteria</taxon>
        <taxon>Pseudomonadati</taxon>
        <taxon>Thermodesulfobacteriota</taxon>
        <taxon>Desulfobacteria</taxon>
        <taxon>Desulfobacterales</taxon>
        <taxon>Desulfosarcinaceae</taxon>
        <taxon>Desulfatitalea</taxon>
    </lineage>
</organism>
<dbReference type="SUPFAM" id="SSF81665">
    <property type="entry name" value="Calcium ATPase, transmembrane domain M"/>
    <property type="match status" value="1"/>
</dbReference>
<keyword evidence="3 10" id="KW-0812">Transmembrane</keyword>
<proteinExistence type="inferred from homology"/>
<dbReference type="NCBIfam" id="TIGR01511">
    <property type="entry name" value="ATPase-IB1_Cu"/>
    <property type="match status" value="1"/>
</dbReference>
<evidence type="ECO:0000256" key="3">
    <source>
        <dbReference type="ARBA" id="ARBA00022692"/>
    </source>
</evidence>
<dbReference type="SFLD" id="SFLDG00002">
    <property type="entry name" value="C1.7:_P-type_atpase_like"/>
    <property type="match status" value="1"/>
</dbReference>
<keyword evidence="7" id="KW-1278">Translocase</keyword>
<feature type="domain" description="P-type ATPase A" evidence="12">
    <location>
        <begin position="209"/>
        <end position="310"/>
    </location>
</feature>
<dbReference type="InterPro" id="IPR023214">
    <property type="entry name" value="HAD_sf"/>
</dbReference>
<dbReference type="GO" id="GO:0005524">
    <property type="term" value="F:ATP binding"/>
    <property type="evidence" value="ECO:0007669"/>
    <property type="project" value="UniProtKB-UniRule"/>
</dbReference>
<feature type="transmembrane region" description="Helical" evidence="10">
    <location>
        <begin position="326"/>
        <end position="348"/>
    </location>
</feature>
<dbReference type="InterPro" id="IPR023298">
    <property type="entry name" value="ATPase_P-typ_TM_dom_sf"/>
</dbReference>
<dbReference type="InterPro" id="IPR023299">
    <property type="entry name" value="ATPase_P-typ_cyto_dom_N"/>
</dbReference>
<comment type="similarity">
    <text evidence="2 10">Belongs to the cation transport ATPase (P-type) (TC 3.A.3) family. Type IB subfamily.</text>
</comment>
<feature type="transmembrane region" description="Helical" evidence="10">
    <location>
        <begin position="669"/>
        <end position="692"/>
    </location>
</feature>
<dbReference type="InterPro" id="IPR018303">
    <property type="entry name" value="ATPase_P-typ_P_site"/>
</dbReference>
<dbReference type="Gene3D" id="2.70.150.10">
    <property type="entry name" value="Calcium-transporting ATPase, cytoplasmic transduction domain A"/>
    <property type="match status" value="1"/>
</dbReference>
<sequence length="722" mass="77513">MREAVLNLRKTHSHKDSDDSRGEDQSGKHDRSGHDHASAAKEKKEDKHHGHNGHGEHGGHDAHDDGHDKHAGHDVAMFRTRFWVCLILSIPALIWEPMLQEWFGYRAPVFPGAGMIPAVFGTIVFIYGGWIFLKGAFHELSDRLPGMMTLIALAISVAFFYSVAVLSGFEGQPLWWELATLVTIMLLGHWIEMRSIFQAKGALKELAKLLPDTAERLLDGDRTEEVPIEELREGDLVMVRPGANIPVDGIVQDGKSAVNEALITGESKPVKKTAGDHVIAGTANGEGSLRVEVSEAGEETALAGIMRMVEEAQGSRSRSQDLADRAAYYLALVAIGSAGLTIAGWLAFGASLDFSITRMVTVLVIACPHALGLAIPLVIAISTTLGAHGGLLVRDRRGLEQARNLQVIVFDKTGTLTLGEHRVIDVVTAEGVDADEALRLAAAAEHDSEHPIAGALSESARESELQVPGAEDFHAIPGHGVEARVEGRDLKVGGPALLKKFSIDPPDDIRDAVKRFSDEGQAVVYLIEGDRVRGVFAIADAIRPESVDAVRDLQKENMTVAMLTGDSRAVAEAVAKKLGIDTVFAEVLPDDKAYKIKELQRDGRRVAMVGDGVNDAPALATADIGIAIGAGTDVAVEAGDVVLVRNDPRDVARFIKLSRATYRKMIQNLWWAAGYNIVAIPLAAGVLAWAGILLAPAVGAILMSASTVIVAINAQLLRRLEL</sequence>
<dbReference type="GO" id="GO:0005886">
    <property type="term" value="C:plasma membrane"/>
    <property type="evidence" value="ECO:0007669"/>
    <property type="project" value="UniProtKB-SubCell"/>
</dbReference>
<dbReference type="FunFam" id="2.70.150.10:FF:000002">
    <property type="entry name" value="Copper-transporting ATPase 1, putative"/>
    <property type="match status" value="1"/>
</dbReference>
<dbReference type="InterPro" id="IPR059000">
    <property type="entry name" value="ATPase_P-type_domA"/>
</dbReference>
<dbReference type="Pfam" id="PF00702">
    <property type="entry name" value="Hydrolase"/>
    <property type="match status" value="1"/>
</dbReference>
<dbReference type="SFLD" id="SFLDF00027">
    <property type="entry name" value="p-type_atpase"/>
    <property type="match status" value="1"/>
</dbReference>
<evidence type="ECO:0000313" key="14">
    <source>
        <dbReference type="Proteomes" id="UP001165427"/>
    </source>
</evidence>
<dbReference type="Gene3D" id="3.40.50.1000">
    <property type="entry name" value="HAD superfamily/HAD-like"/>
    <property type="match status" value="1"/>
</dbReference>
<dbReference type="PANTHER" id="PTHR43520:SF8">
    <property type="entry name" value="P-TYPE CU(+) TRANSPORTER"/>
    <property type="match status" value="1"/>
</dbReference>
<keyword evidence="4 10" id="KW-0479">Metal-binding</keyword>
<accession>A0AA41QXZ0</accession>
<feature type="transmembrane region" description="Helical" evidence="10">
    <location>
        <begin position="360"/>
        <end position="393"/>
    </location>
</feature>
<dbReference type="GO" id="GO:0055070">
    <property type="term" value="P:copper ion homeostasis"/>
    <property type="evidence" value="ECO:0007669"/>
    <property type="project" value="TreeGrafter"/>
</dbReference>
<dbReference type="Proteomes" id="UP001165427">
    <property type="component" value="Unassembled WGS sequence"/>
</dbReference>
<dbReference type="PRINTS" id="PR00119">
    <property type="entry name" value="CATATPASE"/>
</dbReference>
<dbReference type="Gene3D" id="3.40.1110.10">
    <property type="entry name" value="Calcium-transporting ATPase, cytoplasmic domain N"/>
    <property type="match status" value="1"/>
</dbReference>
<dbReference type="InterPro" id="IPR044492">
    <property type="entry name" value="P_typ_ATPase_HD_dom"/>
</dbReference>
<keyword evidence="9 10" id="KW-0472">Membrane</keyword>
<dbReference type="InterPro" id="IPR008250">
    <property type="entry name" value="ATPase_P-typ_transduc_dom_A_sf"/>
</dbReference>
<dbReference type="GO" id="GO:0043682">
    <property type="term" value="F:P-type divalent copper transporter activity"/>
    <property type="evidence" value="ECO:0007669"/>
    <property type="project" value="TreeGrafter"/>
</dbReference>
<dbReference type="AlphaFoldDB" id="A0AA41QXZ0"/>
<dbReference type="PANTHER" id="PTHR43520">
    <property type="entry name" value="ATP7, ISOFORM B"/>
    <property type="match status" value="1"/>
</dbReference>
<reference evidence="13" key="1">
    <citation type="submission" date="2022-04" db="EMBL/GenBank/DDBJ databases">
        <title>Desulfatitalea alkaliphila sp. nov., a novel anaerobic sulfate-reducing bacterium isolated from terrestrial mud volcano, Taman Peninsula, Russia.</title>
        <authorList>
            <person name="Khomyakova M.A."/>
            <person name="Merkel A.Y."/>
            <person name="Slobodkin A.I."/>
        </authorList>
    </citation>
    <scope>NUCLEOTIDE SEQUENCE</scope>
    <source>
        <strain evidence="13">M08but</strain>
    </source>
</reference>
<dbReference type="GO" id="GO:0012505">
    <property type="term" value="C:endomembrane system"/>
    <property type="evidence" value="ECO:0007669"/>
    <property type="project" value="UniProtKB-SubCell"/>
</dbReference>
<evidence type="ECO:0000256" key="11">
    <source>
        <dbReference type="SAM" id="MobiDB-lite"/>
    </source>
</evidence>
<dbReference type="NCBIfam" id="TIGR01494">
    <property type="entry name" value="ATPase_P-type"/>
    <property type="match status" value="1"/>
</dbReference>
<dbReference type="SUPFAM" id="SSF56784">
    <property type="entry name" value="HAD-like"/>
    <property type="match status" value="1"/>
</dbReference>
<evidence type="ECO:0000256" key="5">
    <source>
        <dbReference type="ARBA" id="ARBA00022741"/>
    </source>
</evidence>
<evidence type="ECO:0000313" key="13">
    <source>
        <dbReference type="EMBL" id="MCJ8498992.1"/>
    </source>
</evidence>
<evidence type="ECO:0000256" key="4">
    <source>
        <dbReference type="ARBA" id="ARBA00022723"/>
    </source>
</evidence>
<comment type="subcellular location">
    <subcellularLocation>
        <location evidence="10">Cell membrane</location>
    </subcellularLocation>
    <subcellularLocation>
        <location evidence="1">Endomembrane system</location>
        <topology evidence="1">Multi-pass membrane protein</topology>
    </subcellularLocation>
</comment>
<evidence type="ECO:0000256" key="8">
    <source>
        <dbReference type="ARBA" id="ARBA00022989"/>
    </source>
</evidence>
<evidence type="ECO:0000259" key="12">
    <source>
        <dbReference type="Pfam" id="PF00122"/>
    </source>
</evidence>
<protein>
    <submittedName>
        <fullName evidence="13">Heavy metal translocating P-type ATPase</fullName>
    </submittedName>
</protein>
<feature type="transmembrane region" description="Helical" evidence="10">
    <location>
        <begin position="174"/>
        <end position="191"/>
    </location>
</feature>
<dbReference type="GO" id="GO:0016887">
    <property type="term" value="F:ATP hydrolysis activity"/>
    <property type="evidence" value="ECO:0007669"/>
    <property type="project" value="InterPro"/>
</dbReference>
<keyword evidence="5 10" id="KW-0547">Nucleotide-binding</keyword>
<gene>
    <name evidence="13" type="ORF">MRX98_00285</name>
</gene>
<comment type="caution">
    <text evidence="13">The sequence shown here is derived from an EMBL/GenBank/DDBJ whole genome shotgun (WGS) entry which is preliminary data.</text>
</comment>
<dbReference type="InterPro" id="IPR001757">
    <property type="entry name" value="P_typ_ATPase"/>
</dbReference>
<evidence type="ECO:0000256" key="10">
    <source>
        <dbReference type="RuleBase" id="RU362081"/>
    </source>
</evidence>
<evidence type="ECO:0000256" key="1">
    <source>
        <dbReference type="ARBA" id="ARBA00004127"/>
    </source>
</evidence>
<evidence type="ECO:0000256" key="9">
    <source>
        <dbReference type="ARBA" id="ARBA00023136"/>
    </source>
</evidence>
<dbReference type="NCBIfam" id="TIGR01525">
    <property type="entry name" value="ATPase-IB_hvy"/>
    <property type="match status" value="1"/>
</dbReference>
<feature type="transmembrane region" description="Helical" evidence="10">
    <location>
        <begin position="115"/>
        <end position="133"/>
    </location>
</feature>
<evidence type="ECO:0000256" key="7">
    <source>
        <dbReference type="ARBA" id="ARBA00022967"/>
    </source>
</evidence>
<evidence type="ECO:0000256" key="2">
    <source>
        <dbReference type="ARBA" id="ARBA00006024"/>
    </source>
</evidence>
<keyword evidence="6 10" id="KW-0067">ATP-binding</keyword>
<feature type="compositionally biased region" description="Basic and acidic residues" evidence="11">
    <location>
        <begin position="14"/>
        <end position="68"/>
    </location>
</feature>
<evidence type="ECO:0000256" key="6">
    <source>
        <dbReference type="ARBA" id="ARBA00022840"/>
    </source>
</evidence>
<dbReference type="SUPFAM" id="SSF81653">
    <property type="entry name" value="Calcium ATPase, transduction domain A"/>
    <property type="match status" value="1"/>
</dbReference>
<name>A0AA41QXZ0_9BACT</name>
<dbReference type="EMBL" id="JALJRB010000001">
    <property type="protein sequence ID" value="MCJ8498992.1"/>
    <property type="molecule type" value="Genomic_DNA"/>
</dbReference>
<dbReference type="PROSITE" id="PS00154">
    <property type="entry name" value="ATPASE_E1_E2"/>
    <property type="match status" value="1"/>
</dbReference>